<sequence>MTDLEKQLDALPDCVIEATAEAIGGAMDCLRVWSAWGVGTMSADDFASVADDGERVAEIARAAVTAYLKFSAEAAPPTAPAVPDGWQRELLDWASACQSAYHIDSTPGHRFGGLGSNLEENRAELVAYVADLLAAAAAPANKETPK</sequence>
<name>A0ABS3GNA3_9NEIS</name>
<dbReference type="RefSeq" id="WP_200122882.1">
    <property type="nucleotide sequence ID" value="NZ_JAEILV010000009.1"/>
</dbReference>
<evidence type="ECO:0000313" key="1">
    <source>
        <dbReference type="EMBL" id="MBO0416537.1"/>
    </source>
</evidence>
<evidence type="ECO:0000313" key="2">
    <source>
        <dbReference type="Proteomes" id="UP000664349"/>
    </source>
</evidence>
<proteinExistence type="predicted"/>
<keyword evidence="2" id="KW-1185">Reference proteome</keyword>
<protein>
    <submittedName>
        <fullName evidence="1">Uncharacterized protein</fullName>
    </submittedName>
</protein>
<comment type="caution">
    <text evidence="1">The sequence shown here is derived from an EMBL/GenBank/DDBJ whole genome shotgun (WGS) entry which is preliminary data.</text>
</comment>
<accession>A0ABS3GNA3</accession>
<reference evidence="1 2" key="1">
    <citation type="submission" date="2021-03" db="EMBL/GenBank/DDBJ databases">
        <title>First Case of infection caused by Chromobacterium haemolyticum derived from water in China.</title>
        <authorList>
            <person name="Chen J."/>
            <person name="Liu C."/>
        </authorList>
    </citation>
    <scope>NUCLEOTIDE SEQUENCE [LARGE SCALE GENOMIC DNA]</scope>
    <source>
        <strain evidence="1 2">WJ-5</strain>
    </source>
</reference>
<gene>
    <name evidence="1" type="ORF">J1C50_13570</name>
</gene>
<dbReference type="Proteomes" id="UP000664349">
    <property type="component" value="Unassembled WGS sequence"/>
</dbReference>
<dbReference type="EMBL" id="JAFLRD010000010">
    <property type="protein sequence ID" value="MBO0416537.1"/>
    <property type="molecule type" value="Genomic_DNA"/>
</dbReference>
<organism evidence="1 2">
    <name type="scientific">Chromobacterium haemolyticum</name>
    <dbReference type="NCBI Taxonomy" id="394935"/>
    <lineage>
        <taxon>Bacteria</taxon>
        <taxon>Pseudomonadati</taxon>
        <taxon>Pseudomonadota</taxon>
        <taxon>Betaproteobacteria</taxon>
        <taxon>Neisseriales</taxon>
        <taxon>Chromobacteriaceae</taxon>
        <taxon>Chromobacterium</taxon>
    </lineage>
</organism>